<feature type="domain" description="DUF6545" evidence="1">
    <location>
        <begin position="1"/>
        <end position="63"/>
    </location>
</feature>
<organism evidence="2 3">
    <name type="scientific">Streptomyces brasiliensis</name>
    <dbReference type="NCBI Taxonomy" id="1954"/>
    <lineage>
        <taxon>Bacteria</taxon>
        <taxon>Bacillati</taxon>
        <taxon>Actinomycetota</taxon>
        <taxon>Actinomycetes</taxon>
        <taxon>Kitasatosporales</taxon>
        <taxon>Streptomycetaceae</taxon>
        <taxon>Streptomyces</taxon>
    </lineage>
</organism>
<sequence>MWRTLTDAVPDIRLNTPPTRLADTTDPRSTHDRLYWRTIEIRDAILTLADHAPPELRGHAYDHATGCGSF</sequence>
<accession>A0A917LBM4</accession>
<evidence type="ECO:0000313" key="3">
    <source>
        <dbReference type="Proteomes" id="UP000657574"/>
    </source>
</evidence>
<proteinExistence type="predicted"/>
<dbReference type="Proteomes" id="UP000657574">
    <property type="component" value="Unassembled WGS sequence"/>
</dbReference>
<reference evidence="2" key="2">
    <citation type="submission" date="2020-09" db="EMBL/GenBank/DDBJ databases">
        <authorList>
            <person name="Sun Q."/>
            <person name="Ohkuma M."/>
        </authorList>
    </citation>
    <scope>NUCLEOTIDE SEQUENCE</scope>
    <source>
        <strain evidence="2">JCM 3086</strain>
    </source>
</reference>
<name>A0A917LBM4_9ACTN</name>
<protein>
    <recommendedName>
        <fullName evidence="1">DUF6545 domain-containing protein</fullName>
    </recommendedName>
</protein>
<dbReference type="EMBL" id="BMQA01000043">
    <property type="protein sequence ID" value="GGJ53005.1"/>
    <property type="molecule type" value="Genomic_DNA"/>
</dbReference>
<gene>
    <name evidence="2" type="ORF">GCM10010121_074750</name>
</gene>
<dbReference type="Pfam" id="PF20182">
    <property type="entry name" value="DUF6545"/>
    <property type="match status" value="1"/>
</dbReference>
<evidence type="ECO:0000259" key="1">
    <source>
        <dbReference type="Pfam" id="PF20182"/>
    </source>
</evidence>
<comment type="caution">
    <text evidence="2">The sequence shown here is derived from an EMBL/GenBank/DDBJ whole genome shotgun (WGS) entry which is preliminary data.</text>
</comment>
<evidence type="ECO:0000313" key="2">
    <source>
        <dbReference type="EMBL" id="GGJ53005.1"/>
    </source>
</evidence>
<keyword evidence="3" id="KW-1185">Reference proteome</keyword>
<reference evidence="2" key="1">
    <citation type="journal article" date="2014" name="Int. J. Syst. Evol. Microbiol.">
        <title>Complete genome sequence of Corynebacterium casei LMG S-19264T (=DSM 44701T), isolated from a smear-ripened cheese.</title>
        <authorList>
            <consortium name="US DOE Joint Genome Institute (JGI-PGF)"/>
            <person name="Walter F."/>
            <person name="Albersmeier A."/>
            <person name="Kalinowski J."/>
            <person name="Ruckert C."/>
        </authorList>
    </citation>
    <scope>NUCLEOTIDE SEQUENCE</scope>
    <source>
        <strain evidence="2">JCM 3086</strain>
    </source>
</reference>
<dbReference type="AlphaFoldDB" id="A0A917LBM4"/>
<dbReference type="InterPro" id="IPR046675">
    <property type="entry name" value="DUF6545"/>
</dbReference>